<organism evidence="12 13">
    <name type="scientific">Thermophilibacter provencensis</name>
    <dbReference type="NCBI Taxonomy" id="1852386"/>
    <lineage>
        <taxon>Bacteria</taxon>
        <taxon>Bacillati</taxon>
        <taxon>Actinomycetota</taxon>
        <taxon>Coriobacteriia</taxon>
        <taxon>Coriobacteriales</taxon>
        <taxon>Atopobiaceae</taxon>
        <taxon>Thermophilibacter</taxon>
    </lineage>
</organism>
<dbReference type="InterPro" id="IPR006073">
    <property type="entry name" value="GTP-bd"/>
</dbReference>
<dbReference type="HAMAP" id="MF_00195">
    <property type="entry name" value="GTPase_Der"/>
    <property type="match status" value="1"/>
</dbReference>
<dbReference type="CDD" id="cd01894">
    <property type="entry name" value="EngA1"/>
    <property type="match status" value="1"/>
</dbReference>
<evidence type="ECO:0000256" key="6">
    <source>
        <dbReference type="ARBA" id="ARBA00023134"/>
    </source>
</evidence>
<dbReference type="InterPro" id="IPR027417">
    <property type="entry name" value="P-loop_NTPase"/>
</dbReference>
<dbReference type="PANTHER" id="PTHR43834">
    <property type="entry name" value="GTPASE DER"/>
    <property type="match status" value="1"/>
</dbReference>
<proteinExistence type="inferred from homology"/>
<comment type="caution">
    <text evidence="12">The sequence shown here is derived from an EMBL/GenBank/DDBJ whole genome shotgun (WGS) entry which is preliminary data.</text>
</comment>
<evidence type="ECO:0000256" key="5">
    <source>
        <dbReference type="ARBA" id="ARBA00022741"/>
    </source>
</evidence>
<evidence type="ECO:0000313" key="13">
    <source>
        <dbReference type="Proteomes" id="UP001529256"/>
    </source>
</evidence>
<dbReference type="CDD" id="cd01895">
    <property type="entry name" value="EngA2"/>
    <property type="match status" value="1"/>
</dbReference>
<evidence type="ECO:0000256" key="1">
    <source>
        <dbReference type="ARBA" id="ARBA00008279"/>
    </source>
</evidence>
<reference evidence="12 13" key="2">
    <citation type="submission" date="2023-06" db="EMBL/GenBank/DDBJ databases">
        <title>Identification and characterization of horizontal gene transfer across gut microbiota members of farm animals based on homology search.</title>
        <authorList>
            <person name="Schwarzerova J."/>
            <person name="Nykrynova M."/>
            <person name="Jureckova K."/>
            <person name="Cejkova D."/>
            <person name="Rychlik I."/>
        </authorList>
    </citation>
    <scope>NUCLEOTIDE SEQUENCE [LARGE SCALE GENOMIC DNA]</scope>
    <source>
        <strain evidence="12 13">153_Feed</strain>
    </source>
</reference>
<dbReference type="PRINTS" id="PR00326">
    <property type="entry name" value="GTP1OBG"/>
</dbReference>
<evidence type="ECO:0000256" key="10">
    <source>
        <dbReference type="RuleBase" id="RU004481"/>
    </source>
</evidence>
<gene>
    <name evidence="8 12" type="primary">der</name>
    <name evidence="12" type="ORF">QUW25_04755</name>
</gene>
<keyword evidence="12" id="KW-0378">Hydrolase</keyword>
<dbReference type="PANTHER" id="PTHR43834:SF6">
    <property type="entry name" value="GTPASE DER"/>
    <property type="match status" value="1"/>
</dbReference>
<dbReference type="InterPro" id="IPR032859">
    <property type="entry name" value="KH_dom-like"/>
</dbReference>
<evidence type="ECO:0000256" key="3">
    <source>
        <dbReference type="ARBA" id="ARBA00022517"/>
    </source>
</evidence>
<evidence type="ECO:0000259" key="11">
    <source>
        <dbReference type="PROSITE" id="PS51712"/>
    </source>
</evidence>
<feature type="domain" description="EngA-type G" evidence="11">
    <location>
        <begin position="4"/>
        <end position="170"/>
    </location>
</feature>
<feature type="binding site" evidence="8">
    <location>
        <begin position="10"/>
        <end position="17"/>
    </location>
    <ligand>
        <name>GTP</name>
        <dbReference type="ChEBI" id="CHEBI:37565"/>
        <label>1</label>
    </ligand>
</feature>
<comment type="function">
    <text evidence="8 10">GTPase that plays an essential role in the late steps of ribosome biogenesis.</text>
</comment>
<dbReference type="InterPro" id="IPR003593">
    <property type="entry name" value="AAA+_ATPase"/>
</dbReference>
<accession>A0ABT7V301</accession>
<feature type="binding site" evidence="8">
    <location>
        <begin position="185"/>
        <end position="192"/>
    </location>
    <ligand>
        <name>GTP</name>
        <dbReference type="ChEBI" id="CHEBI:37565"/>
        <label>2</label>
    </ligand>
</feature>
<dbReference type="NCBIfam" id="TIGR00231">
    <property type="entry name" value="small_GTP"/>
    <property type="match status" value="2"/>
</dbReference>
<dbReference type="GO" id="GO:0016787">
    <property type="term" value="F:hydrolase activity"/>
    <property type="evidence" value="ECO:0007669"/>
    <property type="project" value="UniProtKB-KW"/>
</dbReference>
<keyword evidence="4 10" id="KW-0677">Repeat</keyword>
<feature type="binding site" evidence="8">
    <location>
        <begin position="232"/>
        <end position="236"/>
    </location>
    <ligand>
        <name>GTP</name>
        <dbReference type="ChEBI" id="CHEBI:37565"/>
        <label>2</label>
    </ligand>
</feature>
<dbReference type="NCBIfam" id="TIGR03594">
    <property type="entry name" value="GTPase_EngA"/>
    <property type="match status" value="1"/>
</dbReference>
<reference evidence="13" key="1">
    <citation type="submission" date="2023-06" db="EMBL/GenBank/DDBJ databases">
        <title>Identification and characterization of horizontal gene transfer across gut microbiota members of farm animals based on homology search.</title>
        <authorList>
            <person name="Zeman M."/>
            <person name="Kubasova T."/>
            <person name="Jahodarova E."/>
            <person name="Nykrynova M."/>
            <person name="Rychlik I."/>
        </authorList>
    </citation>
    <scope>NUCLEOTIDE SEQUENCE [LARGE SCALE GENOMIC DNA]</scope>
    <source>
        <strain evidence="13">153_Feed</strain>
    </source>
</reference>
<evidence type="ECO:0000256" key="4">
    <source>
        <dbReference type="ARBA" id="ARBA00022737"/>
    </source>
</evidence>
<evidence type="ECO:0000256" key="2">
    <source>
        <dbReference type="ARBA" id="ARBA00020953"/>
    </source>
</evidence>
<evidence type="ECO:0000256" key="8">
    <source>
        <dbReference type="HAMAP-Rule" id="MF_00195"/>
    </source>
</evidence>
<evidence type="ECO:0000313" key="12">
    <source>
        <dbReference type="EMBL" id="MDM8270980.1"/>
    </source>
</evidence>
<dbReference type="PROSITE" id="PS51712">
    <property type="entry name" value="G_ENGA"/>
    <property type="match status" value="2"/>
</dbReference>
<feature type="binding site" evidence="8">
    <location>
        <begin position="297"/>
        <end position="300"/>
    </location>
    <ligand>
        <name>GTP</name>
        <dbReference type="ChEBI" id="CHEBI:37565"/>
        <label>2</label>
    </ligand>
</feature>
<comment type="subunit">
    <text evidence="8">Associates with the 50S ribosomal subunit.</text>
</comment>
<dbReference type="PIRSF" id="PIRSF006485">
    <property type="entry name" value="GTP-binding_EngA"/>
    <property type="match status" value="1"/>
</dbReference>
<feature type="domain" description="EngA-type G" evidence="11">
    <location>
        <begin position="179"/>
        <end position="353"/>
    </location>
</feature>
<reference evidence="12 13" key="3">
    <citation type="submission" date="2023-06" db="EMBL/GenBank/DDBJ databases">
        <authorList>
            <person name="Zeman M."/>
            <person name="Kubasova T."/>
            <person name="Jahodarova E."/>
            <person name="Nykrynova M."/>
            <person name="Rychlik I."/>
        </authorList>
    </citation>
    <scope>NUCLEOTIDE SEQUENCE [LARGE SCALE GENOMIC DNA]</scope>
    <source>
        <strain evidence="12 13">153_Feed</strain>
    </source>
</reference>
<dbReference type="Proteomes" id="UP001529256">
    <property type="component" value="Unassembled WGS sequence"/>
</dbReference>
<protein>
    <recommendedName>
        <fullName evidence="2 8">GTPase Der</fullName>
    </recommendedName>
    <alternativeName>
        <fullName evidence="7 8">GTP-binding protein EngA</fullName>
    </alternativeName>
</protein>
<evidence type="ECO:0000256" key="7">
    <source>
        <dbReference type="ARBA" id="ARBA00032345"/>
    </source>
</evidence>
<dbReference type="SMART" id="SM00382">
    <property type="entry name" value="AAA"/>
    <property type="match status" value="2"/>
</dbReference>
<dbReference type="Pfam" id="PF01926">
    <property type="entry name" value="MMR_HSR1"/>
    <property type="match status" value="2"/>
</dbReference>
<feature type="binding site" evidence="8">
    <location>
        <begin position="57"/>
        <end position="61"/>
    </location>
    <ligand>
        <name>GTP</name>
        <dbReference type="ChEBI" id="CHEBI:37565"/>
        <label>1</label>
    </ligand>
</feature>
<dbReference type="Pfam" id="PF14714">
    <property type="entry name" value="KH_dom-like"/>
    <property type="match status" value="1"/>
</dbReference>
<dbReference type="Gene3D" id="3.40.50.300">
    <property type="entry name" value="P-loop containing nucleotide triphosphate hydrolases"/>
    <property type="match status" value="2"/>
</dbReference>
<dbReference type="EMBL" id="JAUDEA010000005">
    <property type="protein sequence ID" value="MDM8270980.1"/>
    <property type="molecule type" value="Genomic_DNA"/>
</dbReference>
<keyword evidence="6 8" id="KW-0342">GTP-binding</keyword>
<dbReference type="InterPro" id="IPR005225">
    <property type="entry name" value="Small_GTP-bd"/>
</dbReference>
<dbReference type="InterPro" id="IPR031166">
    <property type="entry name" value="G_ENGA"/>
</dbReference>
<dbReference type="SUPFAM" id="SSF52540">
    <property type="entry name" value="P-loop containing nucleoside triphosphate hydrolases"/>
    <property type="match status" value="2"/>
</dbReference>
<dbReference type="InterPro" id="IPR015946">
    <property type="entry name" value="KH_dom-like_a/b"/>
</dbReference>
<evidence type="ECO:0000256" key="9">
    <source>
        <dbReference type="PROSITE-ProRule" id="PRU01049"/>
    </source>
</evidence>
<keyword evidence="5 8" id="KW-0547">Nucleotide-binding</keyword>
<dbReference type="Gene3D" id="3.30.300.20">
    <property type="match status" value="1"/>
</dbReference>
<dbReference type="InterPro" id="IPR016484">
    <property type="entry name" value="GTPase_Der"/>
</dbReference>
<keyword evidence="3 8" id="KW-0690">Ribosome biogenesis</keyword>
<dbReference type="RefSeq" id="WP_289511072.1">
    <property type="nucleotide sequence ID" value="NZ_JAUDEA010000005.1"/>
</dbReference>
<name>A0ABT7V301_9ACTN</name>
<keyword evidence="13" id="KW-1185">Reference proteome</keyword>
<feature type="binding site" evidence="8">
    <location>
        <begin position="121"/>
        <end position="124"/>
    </location>
    <ligand>
        <name>GTP</name>
        <dbReference type="ChEBI" id="CHEBI:37565"/>
        <label>1</label>
    </ligand>
</feature>
<sequence length="443" mass="48751">MPKPVVAVVGRPNVGKSTLVNRIAVSRDAIVHESRGVTRDRSYHDADWNGRDFTLIDTGGIESVKSKDVFAPRIREQALMACEEADVIVFVVDGTTGVTDEDEEVARILRKTDKPVFLVVNKKDNPATEQDGLWDFYALGVGEPRPLSAGHGYGTGDLLDDIVAAFPEPSEEEPADDMLSLAIVGRPNVGKSSLANRLANKKRSIVSDVAGTTRDAIDSVIEWKGMPIKLVDTAGMRKKTQVHEDVEYYSLVRGLQAIDRADVCLLVVDATVGVTEQDQKVANMAIDRGCGLVLVLNKWDLIETDQQRDEIVASIDKRLAFAPWIPTVNVSALTGRAVDKVLGLAVRAAEAHACQLKTSELNDLLAEIREGGHTRSEKGRRLKIQYATQTGSKPPVISFWCNAPDLVDDNFERFLENRLRARFDLTGTPVRLKFRRKSEGGER</sequence>
<comment type="similarity">
    <text evidence="1 8 9 10">Belongs to the TRAFAC class TrmE-Era-EngA-EngB-Septin-like GTPase superfamily. EngA (Der) GTPase family.</text>
</comment>